<dbReference type="Gene3D" id="3.10.450.50">
    <property type="match status" value="1"/>
</dbReference>
<dbReference type="AlphaFoldDB" id="S5AQX4"/>
<dbReference type="InterPro" id="IPR027843">
    <property type="entry name" value="DUF4440"/>
</dbReference>
<proteinExistence type="predicted"/>
<dbReference type="GO" id="GO:0016853">
    <property type="term" value="F:isomerase activity"/>
    <property type="evidence" value="ECO:0007669"/>
    <property type="project" value="UniProtKB-KW"/>
</dbReference>
<accession>S5AQX4</accession>
<dbReference type="SUPFAM" id="SSF54427">
    <property type="entry name" value="NTF2-like"/>
    <property type="match status" value="1"/>
</dbReference>
<dbReference type="InterPro" id="IPR032710">
    <property type="entry name" value="NTF2-like_dom_sf"/>
</dbReference>
<dbReference type="PATRIC" id="fig|1300253.3.peg.4122"/>
<evidence type="ECO:0000259" key="1">
    <source>
        <dbReference type="Pfam" id="PF14534"/>
    </source>
</evidence>
<evidence type="ECO:0000313" key="2">
    <source>
        <dbReference type="EMBL" id="AGP79493.1"/>
    </source>
</evidence>
<dbReference type="KEGG" id="amh:I633_19685"/>
<dbReference type="EMBL" id="CP004846">
    <property type="protein sequence ID" value="AGP79493.1"/>
    <property type="molecule type" value="Genomic_DNA"/>
</dbReference>
<evidence type="ECO:0000313" key="3">
    <source>
        <dbReference type="Proteomes" id="UP000014909"/>
    </source>
</evidence>
<keyword evidence="2" id="KW-0413">Isomerase</keyword>
<reference evidence="2 3" key="1">
    <citation type="journal article" date="2013" name="Genome Biol. Evol.">
        <title>Genomic Diversity of "Deep Ecotype" Alteromonas macleodii Isolates: Evidence for Pan-Mediterranean Clonal Frames.</title>
        <authorList>
            <person name="Lopez-Perez M."/>
            <person name="Gonzaga A."/>
            <person name="Rodriguez-Valera F."/>
        </authorList>
    </citation>
    <scope>NUCLEOTIDE SEQUENCE [LARGE SCALE GENOMIC DNA]</scope>
    <source>
        <strain evidence="3">'English Channel 615'</strain>
    </source>
</reference>
<dbReference type="Pfam" id="PF14534">
    <property type="entry name" value="DUF4440"/>
    <property type="match status" value="1"/>
</dbReference>
<gene>
    <name evidence="2" type="ORF">I633_19685</name>
</gene>
<dbReference type="HOGENOM" id="CLU_137417_1_0_6"/>
<dbReference type="BioCyc" id="AMAC1300253:G12YX-3140-MONOMER"/>
<feature type="domain" description="DUF4440" evidence="1">
    <location>
        <begin position="17"/>
        <end position="133"/>
    </location>
</feature>
<organism evidence="2 3">
    <name type="scientific">Alteromonas mediterranea 615</name>
    <dbReference type="NCBI Taxonomy" id="1300253"/>
    <lineage>
        <taxon>Bacteria</taxon>
        <taxon>Pseudomonadati</taxon>
        <taxon>Pseudomonadota</taxon>
        <taxon>Gammaproteobacteria</taxon>
        <taxon>Alteromonadales</taxon>
        <taxon>Alteromonadaceae</taxon>
        <taxon>Alteromonas/Salinimonas group</taxon>
        <taxon>Alteromonas</taxon>
    </lineage>
</organism>
<dbReference type="Proteomes" id="UP000014909">
    <property type="component" value="Chromosome"/>
</dbReference>
<name>S5AQX4_9ALTE</name>
<protein>
    <submittedName>
        <fullName evidence="2">Ketosteroid isomerase like protein</fullName>
    </submittedName>
</protein>
<sequence length="147" mass="16248">MARLAVKNGTTAMNNPISHVLQQLHDAVNRGDQDALSQYYATDAKVVATPMSTDNHQHASQRDCIDALLKFQKKFMPEHFVTTGDERVIQAGDVALVVAKLYLVPKATPNALPCEGKRAVYVLQKDASGEWRCIIDNFFGTDLLDFA</sequence>